<gene>
    <name evidence="3" type="ORF">PV05_10530</name>
</gene>
<sequence>MYHGHPRVLQVSTSSGPVSGALVFQTLCCQSDISLSQTLRHVRYHSTAVPRCTACGFSAGTHDLIHSQSRPLERQLGRASGSRASGSSAAVVPSCRLRNVKQQQLQSYQLRHDFHTASMLSASRGKAIHIPAASLPSRPTASPLTSLPRPPRPEQSLAFDSKRYPRSPLAKTTPALGNRKRAESPGDEKQSLPPNPAQEIKKKEELRLQEEARQQRILQRQQQLRLNIQRASELVEKLDTELLNPAIMQTELLRTRKIAKEAHLNRVADQRAQKLVTPIIKQLEGISRDTDILEDAFANLKKEMQDYRRGLRAEMDHTMELFAQEKAGTDTTGMLRKLARTLDNASYTMRTEVMGEICSDLQERGLWKMPDRIDVRTWREYSPRGATKPHVWRALMRILNLRIQYEILDGDIQAELHIYRALRRCSLRYGRHPEIYGYLLRHFKFYEALTGIGRASDGMIKILRDTRSWFSTSFSGDLRVKLLDTWYHRRFVLLVQKVAEGAARISSAYHDHLDNLTVVGATSNVPLQLAQVSDFGPFTVSIHKFSQVVRDAANLTDAIDRRGLLNGLSIERRFSREGILKWLTTAKELRRILWKDVETAIAWRGVANISCGIVYRPPNPSLTVVDAATRTSAMPRPDTRGLPATTWARCPWRTSTNLYPQEASIPINFVTTVWGAATVLYRLSMSKVIAVDIVVKGAQTEKAASPAEVGSAATRTPLFSLPFDFMVMASESEVTIFHLGYMDPADILSQGTFKSTLGNPSIMKVGVNMDFQKQMLAEHLGIELVEFYDLQPKARERGSLEDPNWTILSALMAQAFGISLPRVDLSKGHEAVFKDPPLFFNHLASRGYGALQWYYAACRASRMTAAGAAAGLPQDPTPTFGPVSLHIPEERKGLQSFDLPSLTRRNYLQGLAKAMTRTMIENGSCLSHLKRLPGPSRRAIEKGDLDLHSYLLFTSFCQDLGTIAIDLKVQNPAANILAAVERYQLPLLDEDQRILTAVRGFISAPLSYTKPISSFIRHRVTKELDAPSKGTKPTSDTSTDSKTVARKISMKSTVAKKALNVASRTASPKPATAKSASPKPSPKPAARPSRQTLPGTVKYTPFSTQPANEPPRPPKKPSVTPTKKPPKTEQSQSFPSRGKDLEVDANGPTDAGGRAKKKAGRSKKSRPAAAPSKGPDRPIHTDMPGRPSEPGHVKEEAVSAGFWGVTFES</sequence>
<feature type="compositionally biased region" description="Basic residues" evidence="2">
    <location>
        <begin position="1154"/>
        <end position="1166"/>
    </location>
</feature>
<dbReference type="AlphaFoldDB" id="A0A0D2EAZ3"/>
<keyword evidence="4" id="KW-1185">Reference proteome</keyword>
<dbReference type="OrthoDB" id="1920326at2759"/>
<feature type="coiled-coil region" evidence="1">
    <location>
        <begin position="201"/>
        <end position="241"/>
    </location>
</feature>
<proteinExistence type="predicted"/>
<feature type="region of interest" description="Disordered" evidence="2">
    <location>
        <begin position="1024"/>
        <end position="1209"/>
    </location>
</feature>
<name>A0A0D2EAZ3_9EURO</name>
<dbReference type="GO" id="GO:0003676">
    <property type="term" value="F:nucleic acid binding"/>
    <property type="evidence" value="ECO:0007669"/>
    <property type="project" value="InterPro"/>
</dbReference>
<dbReference type="HOGENOM" id="CLU_266184_0_0_1"/>
<dbReference type="SUPFAM" id="SSF53098">
    <property type="entry name" value="Ribonuclease H-like"/>
    <property type="match status" value="1"/>
</dbReference>
<keyword evidence="1" id="KW-0175">Coiled coil</keyword>
<dbReference type="InterPro" id="IPR012337">
    <property type="entry name" value="RNaseH-like_sf"/>
</dbReference>
<feature type="compositionally biased region" description="Low complexity" evidence="2">
    <location>
        <begin position="1065"/>
        <end position="1078"/>
    </location>
</feature>
<feature type="compositionally biased region" description="Low complexity" evidence="2">
    <location>
        <begin position="77"/>
        <end position="90"/>
    </location>
</feature>
<dbReference type="Gene3D" id="3.30.420.10">
    <property type="entry name" value="Ribonuclease H-like superfamily/Ribonuclease H"/>
    <property type="match status" value="1"/>
</dbReference>
<dbReference type="STRING" id="348802.A0A0D2EAZ3"/>
<evidence type="ECO:0000313" key="3">
    <source>
        <dbReference type="EMBL" id="KIW51845.1"/>
    </source>
</evidence>
<feature type="region of interest" description="Disordered" evidence="2">
    <location>
        <begin position="132"/>
        <end position="201"/>
    </location>
</feature>
<accession>A0A0D2EAZ3</accession>
<dbReference type="GeneID" id="25332438"/>
<dbReference type="EMBL" id="KN847322">
    <property type="protein sequence ID" value="KIW51845.1"/>
    <property type="molecule type" value="Genomic_DNA"/>
</dbReference>
<evidence type="ECO:0008006" key="5">
    <source>
        <dbReference type="Google" id="ProtNLM"/>
    </source>
</evidence>
<dbReference type="Proteomes" id="UP000054342">
    <property type="component" value="Unassembled WGS sequence"/>
</dbReference>
<reference evidence="3 4" key="1">
    <citation type="submission" date="2015-01" db="EMBL/GenBank/DDBJ databases">
        <title>The Genome Sequence of Exophiala xenobiotica CBS118157.</title>
        <authorList>
            <consortium name="The Broad Institute Genomics Platform"/>
            <person name="Cuomo C."/>
            <person name="de Hoog S."/>
            <person name="Gorbushina A."/>
            <person name="Stielow B."/>
            <person name="Teixiera M."/>
            <person name="Abouelleil A."/>
            <person name="Chapman S.B."/>
            <person name="Priest M."/>
            <person name="Young S.K."/>
            <person name="Wortman J."/>
            <person name="Nusbaum C."/>
            <person name="Birren B."/>
        </authorList>
    </citation>
    <scope>NUCLEOTIDE SEQUENCE [LARGE SCALE GENOMIC DNA]</scope>
    <source>
        <strain evidence="3 4">CBS 118157</strain>
    </source>
</reference>
<dbReference type="InterPro" id="IPR036397">
    <property type="entry name" value="RNaseH_sf"/>
</dbReference>
<feature type="compositionally biased region" description="Low complexity" evidence="2">
    <location>
        <begin position="1027"/>
        <end position="1042"/>
    </location>
</feature>
<protein>
    <recommendedName>
        <fullName evidence="5">3'-5' exonuclease domain-containing protein</fullName>
    </recommendedName>
</protein>
<evidence type="ECO:0000256" key="1">
    <source>
        <dbReference type="SAM" id="Coils"/>
    </source>
</evidence>
<dbReference type="RefSeq" id="XP_013312429.1">
    <property type="nucleotide sequence ID" value="XM_013456975.1"/>
</dbReference>
<evidence type="ECO:0000313" key="4">
    <source>
        <dbReference type="Proteomes" id="UP000054342"/>
    </source>
</evidence>
<evidence type="ECO:0000256" key="2">
    <source>
        <dbReference type="SAM" id="MobiDB-lite"/>
    </source>
</evidence>
<organism evidence="3 4">
    <name type="scientific">Exophiala xenobiotica</name>
    <dbReference type="NCBI Taxonomy" id="348802"/>
    <lineage>
        <taxon>Eukaryota</taxon>
        <taxon>Fungi</taxon>
        <taxon>Dikarya</taxon>
        <taxon>Ascomycota</taxon>
        <taxon>Pezizomycotina</taxon>
        <taxon>Eurotiomycetes</taxon>
        <taxon>Chaetothyriomycetidae</taxon>
        <taxon>Chaetothyriales</taxon>
        <taxon>Herpotrichiellaceae</taxon>
        <taxon>Exophiala</taxon>
    </lineage>
</organism>
<feature type="compositionally biased region" description="Basic and acidic residues" evidence="2">
    <location>
        <begin position="180"/>
        <end position="190"/>
    </location>
</feature>
<feature type="region of interest" description="Disordered" evidence="2">
    <location>
        <begin position="68"/>
        <end position="91"/>
    </location>
</feature>